<gene>
    <name evidence="2" type="ordered locus">Bathy15g02740</name>
</gene>
<proteinExistence type="predicted"/>
<organism evidence="2 3">
    <name type="scientific">Bathycoccus prasinos</name>
    <dbReference type="NCBI Taxonomy" id="41875"/>
    <lineage>
        <taxon>Eukaryota</taxon>
        <taxon>Viridiplantae</taxon>
        <taxon>Chlorophyta</taxon>
        <taxon>Mamiellophyceae</taxon>
        <taxon>Mamiellales</taxon>
        <taxon>Bathycoccaceae</taxon>
        <taxon>Bathycoccus</taxon>
    </lineage>
</organism>
<feature type="compositionally biased region" description="Basic and acidic residues" evidence="1">
    <location>
        <begin position="41"/>
        <end position="58"/>
    </location>
</feature>
<dbReference type="RefSeq" id="XP_007508935.1">
    <property type="nucleotide sequence ID" value="XM_007508873.1"/>
</dbReference>
<feature type="compositionally biased region" description="Polar residues" evidence="1">
    <location>
        <begin position="24"/>
        <end position="34"/>
    </location>
</feature>
<name>K8EPN2_9CHLO</name>
<accession>K8EPN2</accession>
<dbReference type="OrthoDB" id="205546at2759"/>
<dbReference type="PANTHER" id="PTHR36774">
    <property type="entry name" value="INSULIN-INDUCED PROTEIN"/>
    <property type="match status" value="1"/>
</dbReference>
<dbReference type="KEGG" id="bpg:Bathy15g02740"/>
<keyword evidence="3" id="KW-1185">Reference proteome</keyword>
<evidence type="ECO:0000313" key="3">
    <source>
        <dbReference type="Proteomes" id="UP000198341"/>
    </source>
</evidence>
<dbReference type="STRING" id="41875.K8EPN2"/>
<reference evidence="2 3" key="1">
    <citation type="submission" date="2011-10" db="EMBL/GenBank/DDBJ databases">
        <authorList>
            <person name="Genoscope - CEA"/>
        </authorList>
    </citation>
    <scope>NUCLEOTIDE SEQUENCE [LARGE SCALE GENOMIC DNA]</scope>
    <source>
        <strain evidence="2 3">RCC 1105</strain>
    </source>
</reference>
<evidence type="ECO:0000256" key="1">
    <source>
        <dbReference type="SAM" id="MobiDB-lite"/>
    </source>
</evidence>
<protein>
    <submittedName>
        <fullName evidence="2">Uncharacterized protein</fullName>
    </submittedName>
</protein>
<dbReference type="Proteomes" id="UP000198341">
    <property type="component" value="Chromosome 15"/>
</dbReference>
<feature type="compositionally biased region" description="Low complexity" evidence="1">
    <location>
        <begin position="1"/>
        <end position="16"/>
    </location>
</feature>
<dbReference type="GeneID" id="19011618"/>
<dbReference type="PANTHER" id="PTHR36774:SF1">
    <property type="entry name" value="INSULIN-INDUCED PROTEIN"/>
    <property type="match status" value="1"/>
</dbReference>
<evidence type="ECO:0000313" key="2">
    <source>
        <dbReference type="EMBL" id="CCO20021.1"/>
    </source>
</evidence>
<dbReference type="EMBL" id="FO082264">
    <property type="protein sequence ID" value="CCO20021.1"/>
    <property type="molecule type" value="Genomic_DNA"/>
</dbReference>
<feature type="region of interest" description="Disordered" evidence="1">
    <location>
        <begin position="1"/>
        <end position="113"/>
    </location>
</feature>
<dbReference type="AlphaFoldDB" id="K8EPN2"/>
<sequence length="245" mass="27417">MRALSSLSASTSRVATKAQRRRGQNSTIMRATTNENDDDGDGKRGNNRDGRTGKKGKDISPLSELQRLSEEQPREWTESYNKITLDDEEEEEGRAKNKTDEDEDDEDEPKTKLLSGEWLENEKTSEATALANEALVMFAASFVLGPLLDHQHSRFDVLHYAHPVYLDMNIILAPILHNPLSEQFISVFSGPIGFFFVGESGTIETDWWVGPLFGVAGIIMGLGTTTLDSIFLRNGVTYSQYERKL</sequence>
<feature type="compositionally biased region" description="Basic and acidic residues" evidence="1">
    <location>
        <begin position="67"/>
        <end position="77"/>
    </location>
</feature>